<evidence type="ECO:0000313" key="3">
    <source>
        <dbReference type="Proteomes" id="UP000670152"/>
    </source>
</evidence>
<comment type="caution">
    <text evidence="2">The sequence shown here is derived from an EMBL/GenBank/DDBJ whole genome shotgun (WGS) entry which is preliminary data.</text>
</comment>
<name>A0A836K6G8_9HYME</name>
<dbReference type="Proteomes" id="UP000670152">
    <property type="component" value="Unassembled WGS sequence"/>
</dbReference>
<feature type="non-terminal residue" evidence="2">
    <location>
        <position position="74"/>
    </location>
</feature>
<feature type="non-terminal residue" evidence="2">
    <location>
        <position position="1"/>
    </location>
</feature>
<dbReference type="EMBL" id="JAANIB010000713">
    <property type="protein sequence ID" value="KAG5344959.1"/>
    <property type="molecule type" value="Genomic_DNA"/>
</dbReference>
<accession>A0A836K6G8</accession>
<dbReference type="AlphaFoldDB" id="A0A836K6G8"/>
<dbReference type="OrthoDB" id="7086801at2759"/>
<sequence length="74" mass="8612">LLICSCSVFYYACTMYFIMHITGQQEYRSRQAGIISGIVLTYLIPILLVIICVGYRALKSRKQQRENEEVLARY</sequence>
<keyword evidence="1" id="KW-0472">Membrane</keyword>
<protein>
    <submittedName>
        <fullName evidence="2">MESH protein</fullName>
    </submittedName>
</protein>
<keyword evidence="3" id="KW-1185">Reference proteome</keyword>
<gene>
    <name evidence="2" type="primary">Mesh_1</name>
    <name evidence="2" type="ORF">G6Z77_0013733</name>
</gene>
<feature type="transmembrane region" description="Helical" evidence="1">
    <location>
        <begin position="34"/>
        <end position="55"/>
    </location>
</feature>
<keyword evidence="1" id="KW-1133">Transmembrane helix</keyword>
<keyword evidence="1" id="KW-0812">Transmembrane</keyword>
<evidence type="ECO:0000313" key="2">
    <source>
        <dbReference type="EMBL" id="KAG5344959.1"/>
    </source>
</evidence>
<evidence type="ECO:0000256" key="1">
    <source>
        <dbReference type="SAM" id="Phobius"/>
    </source>
</evidence>
<organism evidence="2 3">
    <name type="scientific">Acromyrmex heyeri</name>
    <dbReference type="NCBI Taxonomy" id="230685"/>
    <lineage>
        <taxon>Eukaryota</taxon>
        <taxon>Metazoa</taxon>
        <taxon>Ecdysozoa</taxon>
        <taxon>Arthropoda</taxon>
        <taxon>Hexapoda</taxon>
        <taxon>Insecta</taxon>
        <taxon>Pterygota</taxon>
        <taxon>Neoptera</taxon>
        <taxon>Endopterygota</taxon>
        <taxon>Hymenoptera</taxon>
        <taxon>Apocrita</taxon>
        <taxon>Aculeata</taxon>
        <taxon>Formicoidea</taxon>
        <taxon>Formicidae</taxon>
        <taxon>Myrmicinae</taxon>
        <taxon>Acromyrmex</taxon>
    </lineage>
</organism>
<proteinExistence type="predicted"/>
<reference evidence="2 3" key="1">
    <citation type="submission" date="2020-02" db="EMBL/GenBank/DDBJ databases">
        <title>Relaxed selection underlies rapid genomic changes in the transitions from sociality to social parasitism in ants.</title>
        <authorList>
            <person name="Bi X."/>
        </authorList>
    </citation>
    <scope>NUCLEOTIDE SEQUENCE [LARGE SCALE GENOMIC DNA]</scope>
    <source>
        <strain evidence="2">BGI-DK2014b</strain>
        <tissue evidence="2">Whole body</tissue>
    </source>
</reference>